<proteinExistence type="predicted"/>
<keyword evidence="3" id="KW-1185">Reference proteome</keyword>
<dbReference type="EMBL" id="UZAH01025906">
    <property type="protein sequence ID" value="VDO72544.1"/>
    <property type="molecule type" value="Genomic_DNA"/>
</dbReference>
<name>A0A183FK72_HELPZ</name>
<organism evidence="3 4">
    <name type="scientific">Heligmosomoides polygyrus</name>
    <name type="common">Parasitic roundworm</name>
    <dbReference type="NCBI Taxonomy" id="6339"/>
    <lineage>
        <taxon>Eukaryota</taxon>
        <taxon>Metazoa</taxon>
        <taxon>Ecdysozoa</taxon>
        <taxon>Nematoda</taxon>
        <taxon>Chromadorea</taxon>
        <taxon>Rhabditida</taxon>
        <taxon>Rhabditina</taxon>
        <taxon>Rhabditomorpha</taxon>
        <taxon>Strongyloidea</taxon>
        <taxon>Heligmosomidae</taxon>
        <taxon>Heligmosomoides</taxon>
    </lineage>
</organism>
<gene>
    <name evidence="2" type="ORF">HPBE_LOCUS7507</name>
</gene>
<evidence type="ECO:0000256" key="1">
    <source>
        <dbReference type="SAM" id="MobiDB-lite"/>
    </source>
</evidence>
<sequence>MMLFLAHITLIFLIGVLVGLYLSRRRSAPPQTDDARSSRSWFSLASRLSSTSFSFLRGNKKTVAYTAVEEERPYRTVEKWTQSVDTEGTFVKKKRTPSSQLVKEAATQEESPHAELPIQGEHRTQVATPTKTHMSKMRAVFRTKQEEHKVETPRPAATAHTQTASRPKLCPVSPLNTSPDCQGHVNSHYVHGQTPRRG</sequence>
<evidence type="ECO:0000313" key="3">
    <source>
        <dbReference type="Proteomes" id="UP000050761"/>
    </source>
</evidence>
<protein>
    <submittedName>
        <fullName evidence="4">Secreted protein</fullName>
    </submittedName>
</protein>
<dbReference type="AlphaFoldDB" id="A0A183FK72"/>
<feature type="compositionally biased region" description="Basic and acidic residues" evidence="1">
    <location>
        <begin position="143"/>
        <end position="152"/>
    </location>
</feature>
<feature type="region of interest" description="Disordered" evidence="1">
    <location>
        <begin position="143"/>
        <end position="198"/>
    </location>
</feature>
<reference evidence="4" key="2">
    <citation type="submission" date="2019-09" db="UniProtKB">
        <authorList>
            <consortium name="WormBaseParasite"/>
        </authorList>
    </citation>
    <scope>IDENTIFICATION</scope>
</reference>
<evidence type="ECO:0000313" key="4">
    <source>
        <dbReference type="WBParaSite" id="HPBE_0000750601-mRNA-1"/>
    </source>
</evidence>
<accession>A0A183FK72</accession>
<dbReference type="WBParaSite" id="HPBE_0000750601-mRNA-1">
    <property type="protein sequence ID" value="HPBE_0000750601-mRNA-1"/>
    <property type="gene ID" value="HPBE_0000750601"/>
</dbReference>
<dbReference type="Proteomes" id="UP000050761">
    <property type="component" value="Unassembled WGS sequence"/>
</dbReference>
<accession>A0A3P7YLL0</accession>
<reference evidence="2 3" key="1">
    <citation type="submission" date="2018-11" db="EMBL/GenBank/DDBJ databases">
        <authorList>
            <consortium name="Pathogen Informatics"/>
        </authorList>
    </citation>
    <scope>NUCLEOTIDE SEQUENCE [LARGE SCALE GENOMIC DNA]</scope>
</reference>
<evidence type="ECO:0000313" key="2">
    <source>
        <dbReference type="EMBL" id="VDO72544.1"/>
    </source>
</evidence>